<protein>
    <submittedName>
        <fullName evidence="1">Uncharacterized protein</fullName>
    </submittedName>
</protein>
<dbReference type="EMBL" id="SRLO01000006">
    <property type="protein sequence ID" value="TNN88346.1"/>
    <property type="molecule type" value="Genomic_DNA"/>
</dbReference>
<evidence type="ECO:0000313" key="1">
    <source>
        <dbReference type="EMBL" id="TNN88346.1"/>
    </source>
</evidence>
<sequence>MQPSNTSTSPMVLRPTIARSSHSKRLLFCRVGGKEEVVEGIRPPQCLETNPRRCAEVFVIQLGAYRSGGGLMLNSSSWLQITLPTLLSSGNYSVRQNIKMQDHIHPEGPSCRLPMQYFLVQGVRWRRMCHIPGNG</sequence>
<accession>A0A4Z2JDM8</accession>
<dbReference type="AlphaFoldDB" id="A0A4Z2JDM8"/>
<comment type="caution">
    <text evidence="1">The sequence shown here is derived from an EMBL/GenBank/DDBJ whole genome shotgun (WGS) entry which is preliminary data.</text>
</comment>
<reference evidence="1 2" key="1">
    <citation type="submission" date="2019-03" db="EMBL/GenBank/DDBJ databases">
        <title>First draft genome of Liparis tanakae, snailfish: a comprehensive survey of snailfish specific genes.</title>
        <authorList>
            <person name="Kim W."/>
            <person name="Song I."/>
            <person name="Jeong J.-H."/>
            <person name="Kim D."/>
            <person name="Kim S."/>
            <person name="Ryu S."/>
            <person name="Song J.Y."/>
            <person name="Lee S.K."/>
        </authorList>
    </citation>
    <scope>NUCLEOTIDE SEQUENCE [LARGE SCALE GENOMIC DNA]</scope>
    <source>
        <tissue evidence="1">Muscle</tissue>
    </source>
</reference>
<gene>
    <name evidence="1" type="ORF">EYF80_001562</name>
</gene>
<evidence type="ECO:0000313" key="2">
    <source>
        <dbReference type="Proteomes" id="UP000314294"/>
    </source>
</evidence>
<keyword evidence="2" id="KW-1185">Reference proteome</keyword>
<proteinExistence type="predicted"/>
<dbReference type="Proteomes" id="UP000314294">
    <property type="component" value="Unassembled WGS sequence"/>
</dbReference>
<organism evidence="1 2">
    <name type="scientific">Liparis tanakae</name>
    <name type="common">Tanaka's snailfish</name>
    <dbReference type="NCBI Taxonomy" id="230148"/>
    <lineage>
        <taxon>Eukaryota</taxon>
        <taxon>Metazoa</taxon>
        <taxon>Chordata</taxon>
        <taxon>Craniata</taxon>
        <taxon>Vertebrata</taxon>
        <taxon>Euteleostomi</taxon>
        <taxon>Actinopterygii</taxon>
        <taxon>Neopterygii</taxon>
        <taxon>Teleostei</taxon>
        <taxon>Neoteleostei</taxon>
        <taxon>Acanthomorphata</taxon>
        <taxon>Eupercaria</taxon>
        <taxon>Perciformes</taxon>
        <taxon>Cottioidei</taxon>
        <taxon>Cottales</taxon>
        <taxon>Liparidae</taxon>
        <taxon>Liparis</taxon>
    </lineage>
</organism>
<name>A0A4Z2JDM8_9TELE</name>